<dbReference type="Gene3D" id="3.30.565.10">
    <property type="entry name" value="Histidine kinase-like ATPase, C-terminal domain"/>
    <property type="match status" value="1"/>
</dbReference>
<dbReference type="InterPro" id="IPR031967">
    <property type="entry name" value="PhoR_single_Cache-like_dom"/>
</dbReference>
<protein>
    <recommendedName>
        <fullName evidence="3">histidine kinase</fullName>
        <ecNumber evidence="3">2.7.13.3</ecNumber>
    </recommendedName>
</protein>
<dbReference type="SMART" id="SM00304">
    <property type="entry name" value="HAMP"/>
    <property type="match status" value="1"/>
</dbReference>
<keyword evidence="4" id="KW-1003">Cell membrane</keyword>
<evidence type="ECO:0000256" key="10">
    <source>
        <dbReference type="ARBA" id="ARBA00023012"/>
    </source>
</evidence>
<dbReference type="InterPro" id="IPR035965">
    <property type="entry name" value="PAS-like_dom_sf"/>
</dbReference>
<feature type="transmembrane region" description="Helical" evidence="12">
    <location>
        <begin position="171"/>
        <end position="190"/>
    </location>
</feature>
<dbReference type="AlphaFoldDB" id="A0A1H3IX97"/>
<evidence type="ECO:0000259" key="13">
    <source>
        <dbReference type="PROSITE" id="PS50109"/>
    </source>
</evidence>
<proteinExistence type="predicted"/>
<accession>A0A1H3IX97</accession>
<dbReference type="Gene3D" id="3.30.450.20">
    <property type="entry name" value="PAS domain"/>
    <property type="match status" value="2"/>
</dbReference>
<evidence type="ECO:0000256" key="9">
    <source>
        <dbReference type="ARBA" id="ARBA00022840"/>
    </source>
</evidence>
<dbReference type="Pfam" id="PF02518">
    <property type="entry name" value="HATPase_c"/>
    <property type="match status" value="1"/>
</dbReference>
<keyword evidence="12" id="KW-0812">Transmembrane</keyword>
<dbReference type="InterPro" id="IPR005467">
    <property type="entry name" value="His_kinase_dom"/>
</dbReference>
<keyword evidence="10" id="KW-0902">Two-component regulatory system</keyword>
<dbReference type="GO" id="GO:0004721">
    <property type="term" value="F:phosphoprotein phosphatase activity"/>
    <property type="evidence" value="ECO:0007669"/>
    <property type="project" value="TreeGrafter"/>
</dbReference>
<dbReference type="SUPFAM" id="SSF158472">
    <property type="entry name" value="HAMP domain-like"/>
    <property type="match status" value="1"/>
</dbReference>
<dbReference type="PROSITE" id="PS50112">
    <property type="entry name" value="PAS"/>
    <property type="match status" value="1"/>
</dbReference>
<dbReference type="FunFam" id="3.30.565.10:FF:000006">
    <property type="entry name" value="Sensor histidine kinase WalK"/>
    <property type="match status" value="1"/>
</dbReference>
<dbReference type="CDD" id="cd06225">
    <property type="entry name" value="HAMP"/>
    <property type="match status" value="1"/>
</dbReference>
<keyword evidence="8 16" id="KW-0418">Kinase</keyword>
<feature type="domain" description="Histidine kinase" evidence="13">
    <location>
        <begin position="378"/>
        <end position="597"/>
    </location>
</feature>
<feature type="domain" description="PAS" evidence="14">
    <location>
        <begin position="252"/>
        <end position="323"/>
    </location>
</feature>
<evidence type="ECO:0000313" key="17">
    <source>
        <dbReference type="Proteomes" id="UP000199230"/>
    </source>
</evidence>
<feature type="domain" description="HAMP" evidence="15">
    <location>
        <begin position="195"/>
        <end position="247"/>
    </location>
</feature>
<dbReference type="NCBIfam" id="TIGR00229">
    <property type="entry name" value="sensory_box"/>
    <property type="match status" value="1"/>
</dbReference>
<dbReference type="FunFam" id="1.10.287.130:FF:000008">
    <property type="entry name" value="Two-component sensor histidine kinase"/>
    <property type="match status" value="1"/>
</dbReference>
<dbReference type="NCBIfam" id="NF046044">
    <property type="entry name" value="PnpS"/>
    <property type="match status" value="1"/>
</dbReference>
<dbReference type="InterPro" id="IPR013767">
    <property type="entry name" value="PAS_fold"/>
</dbReference>
<keyword evidence="7" id="KW-0547">Nucleotide-binding</keyword>
<comment type="subcellular location">
    <subcellularLocation>
        <location evidence="2">Cell membrane</location>
    </subcellularLocation>
</comment>
<evidence type="ECO:0000256" key="8">
    <source>
        <dbReference type="ARBA" id="ARBA00022777"/>
    </source>
</evidence>
<dbReference type="Pfam" id="PF16736">
    <property type="entry name" value="sCache_like"/>
    <property type="match status" value="1"/>
</dbReference>
<dbReference type="SUPFAM" id="SSF47384">
    <property type="entry name" value="Homodimeric domain of signal transducing histidine kinase"/>
    <property type="match status" value="1"/>
</dbReference>
<dbReference type="InterPro" id="IPR000014">
    <property type="entry name" value="PAS"/>
</dbReference>
<evidence type="ECO:0000256" key="1">
    <source>
        <dbReference type="ARBA" id="ARBA00000085"/>
    </source>
</evidence>
<evidence type="ECO:0000256" key="12">
    <source>
        <dbReference type="SAM" id="Phobius"/>
    </source>
</evidence>
<evidence type="ECO:0000256" key="11">
    <source>
        <dbReference type="ARBA" id="ARBA00023136"/>
    </source>
</evidence>
<organism evidence="16 17">
    <name type="scientific">Tindallia californiensis</name>
    <dbReference type="NCBI Taxonomy" id="159292"/>
    <lineage>
        <taxon>Bacteria</taxon>
        <taxon>Bacillati</taxon>
        <taxon>Bacillota</taxon>
        <taxon>Clostridia</taxon>
        <taxon>Peptostreptococcales</taxon>
        <taxon>Tindalliaceae</taxon>
        <taxon>Tindallia</taxon>
    </lineage>
</organism>
<dbReference type="SMART" id="SM00387">
    <property type="entry name" value="HATPase_c"/>
    <property type="match status" value="1"/>
</dbReference>
<dbReference type="InterPro" id="IPR003660">
    <property type="entry name" value="HAMP_dom"/>
</dbReference>
<dbReference type="Pfam" id="PF00989">
    <property type="entry name" value="PAS"/>
    <property type="match status" value="1"/>
</dbReference>
<dbReference type="SMART" id="SM00388">
    <property type="entry name" value="HisKA"/>
    <property type="match status" value="1"/>
</dbReference>
<dbReference type="Gene3D" id="1.10.287.130">
    <property type="match status" value="1"/>
</dbReference>
<dbReference type="PANTHER" id="PTHR45453">
    <property type="entry name" value="PHOSPHATE REGULON SENSOR PROTEIN PHOR"/>
    <property type="match status" value="1"/>
</dbReference>
<keyword evidence="12" id="KW-1133">Transmembrane helix</keyword>
<dbReference type="EMBL" id="FNPV01000001">
    <property type="protein sequence ID" value="SDY32272.1"/>
    <property type="molecule type" value="Genomic_DNA"/>
</dbReference>
<reference evidence="16 17" key="1">
    <citation type="submission" date="2016-10" db="EMBL/GenBank/DDBJ databases">
        <authorList>
            <person name="de Groot N.N."/>
        </authorList>
    </citation>
    <scope>NUCLEOTIDE SEQUENCE [LARGE SCALE GENOMIC DNA]</scope>
    <source>
        <strain evidence="16 17">APO</strain>
    </source>
</reference>
<dbReference type="SMART" id="SM00091">
    <property type="entry name" value="PAS"/>
    <property type="match status" value="1"/>
</dbReference>
<dbReference type="PROSITE" id="PS50109">
    <property type="entry name" value="HIS_KIN"/>
    <property type="match status" value="1"/>
</dbReference>
<dbReference type="GO" id="GO:0000155">
    <property type="term" value="F:phosphorelay sensor kinase activity"/>
    <property type="evidence" value="ECO:0007669"/>
    <property type="project" value="InterPro"/>
</dbReference>
<dbReference type="InterPro" id="IPR036890">
    <property type="entry name" value="HATPase_C_sf"/>
</dbReference>
<sequence>MLPKEVKDLKRKIFWSFLIILLISSTLIGFLSVNLVNRSYTNELEKRLLTNAQLIATMIRSDKVDLTSKSFQQGMKEMAEVGEARITIIDSSGKVLIDTRSEAHEMDNHLDRPEVQAALVGKEKERVVRYSHTTDQEMLYVAFPVKVNNSIAYAVRLSMDLSEIEILTRNIVRYIAVSTLFGLLIAILLGSKLIDKMIDSIRALVNMTKQISQGDYERRIYLTNNDELTELAEHFNHMADKLNRLITKLSESNSRFQALLASINNPIIAVDPKENVTLMNVAAEKLFNVSLNDSKGHHLLEVIRNNELDELIKRSLKEGTENQFEINLKVPEEKTFRIYTNLIYREEDPIKVMGLVILIDDITEIRKLEKIRSEFVTNVTHELKTPLTSISGFVETLKSGEIEDEETQRRFLEIIEIETERLTRLINDILTLSEIENIKNKESKSMFNPSKALKEVESMMRPMASVKGIEFYFEIPGKLSYIKGNEDRMKQMVINLIDNAIKYTPNGGKVSFIIYERYGQLVLRVKDTGIGIPEKDIPRLFERFYRVDKARSKKMGGTGLGLAIVKHIVISMAGKIKVHSAGPGKGTEFVISLPRHQ</sequence>
<dbReference type="GO" id="GO:0005886">
    <property type="term" value="C:plasma membrane"/>
    <property type="evidence" value="ECO:0007669"/>
    <property type="project" value="UniProtKB-SubCell"/>
</dbReference>
<dbReference type="Pfam" id="PF00672">
    <property type="entry name" value="HAMP"/>
    <property type="match status" value="1"/>
</dbReference>
<dbReference type="GO" id="GO:0016036">
    <property type="term" value="P:cellular response to phosphate starvation"/>
    <property type="evidence" value="ECO:0007669"/>
    <property type="project" value="TreeGrafter"/>
</dbReference>
<dbReference type="CDD" id="cd00130">
    <property type="entry name" value="PAS"/>
    <property type="match status" value="1"/>
</dbReference>
<keyword evidence="17" id="KW-1185">Reference proteome</keyword>
<dbReference type="GO" id="GO:0005524">
    <property type="term" value="F:ATP binding"/>
    <property type="evidence" value="ECO:0007669"/>
    <property type="project" value="UniProtKB-KW"/>
</dbReference>
<evidence type="ECO:0000256" key="3">
    <source>
        <dbReference type="ARBA" id="ARBA00012438"/>
    </source>
</evidence>
<dbReference type="PRINTS" id="PR00344">
    <property type="entry name" value="BCTRLSENSOR"/>
</dbReference>
<evidence type="ECO:0000256" key="6">
    <source>
        <dbReference type="ARBA" id="ARBA00022679"/>
    </source>
</evidence>
<dbReference type="InterPro" id="IPR004358">
    <property type="entry name" value="Sig_transdc_His_kin-like_C"/>
</dbReference>
<evidence type="ECO:0000256" key="4">
    <source>
        <dbReference type="ARBA" id="ARBA00022475"/>
    </source>
</evidence>
<dbReference type="PANTHER" id="PTHR45453:SF1">
    <property type="entry name" value="PHOSPHATE REGULON SENSOR PROTEIN PHOR"/>
    <property type="match status" value="1"/>
</dbReference>
<keyword evidence="5" id="KW-0597">Phosphoprotein</keyword>
<evidence type="ECO:0000259" key="14">
    <source>
        <dbReference type="PROSITE" id="PS50112"/>
    </source>
</evidence>
<dbReference type="InterPro" id="IPR003661">
    <property type="entry name" value="HisK_dim/P_dom"/>
</dbReference>
<dbReference type="STRING" id="159292.SAMN05192546_101324"/>
<dbReference type="SUPFAM" id="SSF55874">
    <property type="entry name" value="ATPase domain of HSP90 chaperone/DNA topoisomerase II/histidine kinase"/>
    <property type="match status" value="1"/>
</dbReference>
<dbReference type="Proteomes" id="UP000199230">
    <property type="component" value="Unassembled WGS sequence"/>
</dbReference>
<evidence type="ECO:0000313" key="16">
    <source>
        <dbReference type="EMBL" id="SDY32272.1"/>
    </source>
</evidence>
<keyword evidence="6" id="KW-0808">Transferase</keyword>
<dbReference type="PROSITE" id="PS50885">
    <property type="entry name" value="HAMP"/>
    <property type="match status" value="1"/>
</dbReference>
<dbReference type="InterPro" id="IPR003594">
    <property type="entry name" value="HATPase_dom"/>
</dbReference>
<evidence type="ECO:0000256" key="5">
    <source>
        <dbReference type="ARBA" id="ARBA00022553"/>
    </source>
</evidence>
<dbReference type="EC" id="2.7.13.3" evidence="3"/>
<dbReference type="CDD" id="cd00075">
    <property type="entry name" value="HATPase"/>
    <property type="match status" value="1"/>
</dbReference>
<dbReference type="InterPro" id="IPR050351">
    <property type="entry name" value="BphY/WalK/GraS-like"/>
</dbReference>
<dbReference type="SUPFAM" id="SSF55785">
    <property type="entry name" value="PYP-like sensor domain (PAS domain)"/>
    <property type="match status" value="1"/>
</dbReference>
<evidence type="ECO:0000256" key="2">
    <source>
        <dbReference type="ARBA" id="ARBA00004236"/>
    </source>
</evidence>
<keyword evidence="11 12" id="KW-0472">Membrane</keyword>
<feature type="transmembrane region" description="Helical" evidence="12">
    <location>
        <begin position="13"/>
        <end position="37"/>
    </location>
</feature>
<gene>
    <name evidence="16" type="ORF">SAMN05192546_101324</name>
</gene>
<dbReference type="Pfam" id="PF00512">
    <property type="entry name" value="HisKA"/>
    <property type="match status" value="1"/>
</dbReference>
<dbReference type="GO" id="GO:0006355">
    <property type="term" value="P:regulation of DNA-templated transcription"/>
    <property type="evidence" value="ECO:0007669"/>
    <property type="project" value="InterPro"/>
</dbReference>
<comment type="catalytic activity">
    <reaction evidence="1">
        <text>ATP + protein L-histidine = ADP + protein N-phospho-L-histidine.</text>
        <dbReference type="EC" id="2.7.13.3"/>
    </reaction>
</comment>
<evidence type="ECO:0000259" key="15">
    <source>
        <dbReference type="PROSITE" id="PS50885"/>
    </source>
</evidence>
<dbReference type="CDD" id="cd00082">
    <property type="entry name" value="HisKA"/>
    <property type="match status" value="1"/>
</dbReference>
<keyword evidence="9" id="KW-0067">ATP-binding</keyword>
<name>A0A1H3IX97_9FIRM</name>
<evidence type="ECO:0000256" key="7">
    <source>
        <dbReference type="ARBA" id="ARBA00022741"/>
    </source>
</evidence>
<dbReference type="Gene3D" id="6.10.340.10">
    <property type="match status" value="1"/>
</dbReference>
<dbReference type="InterPro" id="IPR036097">
    <property type="entry name" value="HisK_dim/P_sf"/>
</dbReference>